<sequence>MIKFSYYVAFVIFALIISVSTIKAQQFGVKGKVLDIETYQPISGVSIKIANTQYATSTDNAGEFSITLPEKQTEYVLVSTFVGYNTDSTTFNLEQSEWEFVPVALVNANSTLDEVVITRRRERASEIVLLEERRLSNLMVEKIGAQELSRKGVGDAASALAKMSGVSRVEGTNQVYVRGLGDRYNTTSFNGLPIPSNDPERKNIDLDLFTTDIVEYVAIDKVYSNYMSGDFAGGNVDIASKRYSGDGMLEVTLGSNINTNVLDQWDNFYLQQGPTHSGFVNYGVPNDPLGGYNFQNSLNPKKQTPIFGNIGLRGGKSFSFFDGSRLNLFAVANFTGDYNYREGVNRQLSSGGEQLKDFDQTRYEYTTNSTGMFNAEYVLNPSHRFSYNFLFVNSSDQSADHYYGFIRDMAENGSGMVQRNTFRQTKLFVNQLLGNHVLTEKIDVDWGVSYNNVVSRMPDRTQNITRMDDQLGYRVLVQNQQADNHHYFQDLTENEIAFNVATHYKLGDEAQGRISLGYNGKIKERDFEDIQFNFNIKEAGRQREIDPNNLDAFFNASNFHPDIFEIRGFRSTLPQTYEGKQNIHAFFINGEYKLTDKLTGLLGLRYENIMQSIQYSTVLADIGTPNTFRRNSILPNLILKYELDEKQNLRLGASKTYTMPQFKERARFEYMDVTETRVGNPDLYASEDYNLDIKWEMFPRSSELLSVTAFGKYIKDPMNQVTLASSSNDVSYLNTGDYGTVYGVEVEVKKDLFSFDNGDSKLSVGGNAAYMKTDQELDADKVRKENGSAYNISLTHDQASFTGASDFLMNADLSFIKKWNNDSDIMATVLYNHFSDRLYSLGSQGRGNQLDKGVGTLDFILKYRINRHLGVDLGARNLLDPTYERFQESANGPLTVLSYKRGVRFSLGVKYTL</sequence>
<dbReference type="Pfam" id="PF00593">
    <property type="entry name" value="TonB_dep_Rec_b-barrel"/>
    <property type="match status" value="1"/>
</dbReference>
<organism evidence="7 8">
    <name type="scientific">Sphingobacterium micropteri</name>
    <dbReference type="NCBI Taxonomy" id="2763501"/>
    <lineage>
        <taxon>Bacteria</taxon>
        <taxon>Pseudomonadati</taxon>
        <taxon>Bacteroidota</taxon>
        <taxon>Sphingobacteriia</taxon>
        <taxon>Sphingobacteriales</taxon>
        <taxon>Sphingobacteriaceae</taxon>
        <taxon>Sphingobacterium</taxon>
    </lineage>
</organism>
<proteinExistence type="inferred from homology"/>
<dbReference type="InterPro" id="IPR037066">
    <property type="entry name" value="Plug_dom_sf"/>
</dbReference>
<dbReference type="InterPro" id="IPR036942">
    <property type="entry name" value="Beta-barrel_TonB_sf"/>
</dbReference>
<evidence type="ECO:0000256" key="1">
    <source>
        <dbReference type="ARBA" id="ARBA00004442"/>
    </source>
</evidence>
<keyword evidence="4" id="KW-0798">TonB box</keyword>
<dbReference type="Gene3D" id="2.170.130.10">
    <property type="entry name" value="TonB-dependent receptor, plug domain"/>
    <property type="match status" value="1"/>
</dbReference>
<evidence type="ECO:0000256" key="2">
    <source>
        <dbReference type="ARBA" id="ARBA00023136"/>
    </source>
</evidence>
<evidence type="ECO:0000313" key="7">
    <source>
        <dbReference type="EMBL" id="MBD1432931.1"/>
    </source>
</evidence>
<evidence type="ECO:0000256" key="3">
    <source>
        <dbReference type="ARBA" id="ARBA00023237"/>
    </source>
</evidence>
<evidence type="ECO:0000256" key="4">
    <source>
        <dbReference type="RuleBase" id="RU003357"/>
    </source>
</evidence>
<reference evidence="7 8" key="1">
    <citation type="submission" date="2020-08" db="EMBL/GenBank/DDBJ databases">
        <title>Sphingobacterium sp. DN00404 isolated from aquaculture water.</title>
        <authorList>
            <person name="Zhang M."/>
        </authorList>
    </citation>
    <scope>NUCLEOTIDE SEQUENCE [LARGE SCALE GENOMIC DNA]</scope>
    <source>
        <strain evidence="7 8">DN00404</strain>
    </source>
</reference>
<dbReference type="InterPro" id="IPR008969">
    <property type="entry name" value="CarboxyPept-like_regulatory"/>
</dbReference>
<keyword evidence="3" id="KW-0998">Cell outer membrane</keyword>
<comment type="similarity">
    <text evidence="4">Belongs to the TonB-dependent receptor family.</text>
</comment>
<dbReference type="Proteomes" id="UP000602759">
    <property type="component" value="Unassembled WGS sequence"/>
</dbReference>
<dbReference type="InterPro" id="IPR000531">
    <property type="entry name" value="Beta-barrel_TonB"/>
</dbReference>
<comment type="caution">
    <text evidence="7">The sequence shown here is derived from an EMBL/GenBank/DDBJ whole genome shotgun (WGS) entry which is preliminary data.</text>
</comment>
<dbReference type="EMBL" id="JACOIK010000005">
    <property type="protein sequence ID" value="MBD1432931.1"/>
    <property type="molecule type" value="Genomic_DNA"/>
</dbReference>
<dbReference type="Pfam" id="PF07715">
    <property type="entry name" value="Plug"/>
    <property type="match status" value="1"/>
</dbReference>
<evidence type="ECO:0000259" key="6">
    <source>
        <dbReference type="Pfam" id="PF07715"/>
    </source>
</evidence>
<dbReference type="Pfam" id="PF13715">
    <property type="entry name" value="CarbopepD_reg_2"/>
    <property type="match status" value="1"/>
</dbReference>
<dbReference type="Gene3D" id="2.40.170.20">
    <property type="entry name" value="TonB-dependent receptor, beta-barrel domain"/>
    <property type="match status" value="1"/>
</dbReference>
<name>A0ABR7YNY6_9SPHI</name>
<dbReference type="Gene3D" id="2.60.40.1120">
    <property type="entry name" value="Carboxypeptidase-like, regulatory domain"/>
    <property type="match status" value="1"/>
</dbReference>
<feature type="domain" description="TonB-dependent receptor-like beta-barrel" evidence="5">
    <location>
        <begin position="468"/>
        <end position="878"/>
    </location>
</feature>
<dbReference type="SUPFAM" id="SSF49464">
    <property type="entry name" value="Carboxypeptidase regulatory domain-like"/>
    <property type="match status" value="1"/>
</dbReference>
<accession>A0ABR7YNY6</accession>
<dbReference type="SUPFAM" id="SSF56935">
    <property type="entry name" value="Porins"/>
    <property type="match status" value="1"/>
</dbReference>
<dbReference type="InterPro" id="IPR012910">
    <property type="entry name" value="Plug_dom"/>
</dbReference>
<keyword evidence="7" id="KW-0675">Receptor</keyword>
<gene>
    <name evidence="7" type="ORF">H8B06_08850</name>
</gene>
<protein>
    <submittedName>
        <fullName evidence="7">TonB-dependent receptor</fullName>
    </submittedName>
</protein>
<evidence type="ECO:0000313" key="8">
    <source>
        <dbReference type="Proteomes" id="UP000602759"/>
    </source>
</evidence>
<keyword evidence="2 4" id="KW-0472">Membrane</keyword>
<dbReference type="PANTHER" id="PTHR40980:SF5">
    <property type="entry name" value="TONB-DEPENDENT RECEPTOR"/>
    <property type="match status" value="1"/>
</dbReference>
<evidence type="ECO:0000259" key="5">
    <source>
        <dbReference type="Pfam" id="PF00593"/>
    </source>
</evidence>
<comment type="subcellular location">
    <subcellularLocation>
        <location evidence="1 4">Cell outer membrane</location>
    </subcellularLocation>
</comment>
<dbReference type="PANTHER" id="PTHR40980">
    <property type="entry name" value="PLUG DOMAIN-CONTAINING PROTEIN"/>
    <property type="match status" value="1"/>
</dbReference>
<dbReference type="RefSeq" id="WP_190993909.1">
    <property type="nucleotide sequence ID" value="NZ_JACOIK010000005.1"/>
</dbReference>
<keyword evidence="8" id="KW-1185">Reference proteome</keyword>
<feature type="domain" description="TonB-dependent receptor plug" evidence="6">
    <location>
        <begin position="140"/>
        <end position="232"/>
    </location>
</feature>